<gene>
    <name evidence="3" type="ORF">MNOR_LOCUS37276</name>
</gene>
<feature type="coiled-coil region" evidence="1">
    <location>
        <begin position="82"/>
        <end position="109"/>
    </location>
</feature>
<proteinExistence type="predicted"/>
<dbReference type="GO" id="GO:0035082">
    <property type="term" value="P:axoneme assembly"/>
    <property type="evidence" value="ECO:0007669"/>
    <property type="project" value="InterPro"/>
</dbReference>
<protein>
    <submittedName>
        <fullName evidence="3">Uncharacterized protein</fullName>
    </submittedName>
</protein>
<keyword evidence="4" id="KW-1185">Reference proteome</keyword>
<feature type="region of interest" description="Disordered" evidence="2">
    <location>
        <begin position="1"/>
        <end position="57"/>
    </location>
</feature>
<organism evidence="3 4">
    <name type="scientific">Meganyctiphanes norvegica</name>
    <name type="common">Northern krill</name>
    <name type="synonym">Thysanopoda norvegica</name>
    <dbReference type="NCBI Taxonomy" id="48144"/>
    <lineage>
        <taxon>Eukaryota</taxon>
        <taxon>Metazoa</taxon>
        <taxon>Ecdysozoa</taxon>
        <taxon>Arthropoda</taxon>
        <taxon>Crustacea</taxon>
        <taxon>Multicrustacea</taxon>
        <taxon>Malacostraca</taxon>
        <taxon>Eumalacostraca</taxon>
        <taxon>Eucarida</taxon>
        <taxon>Euphausiacea</taxon>
        <taxon>Euphausiidae</taxon>
        <taxon>Meganyctiphanes</taxon>
    </lineage>
</organism>
<comment type="caution">
    <text evidence="3">The sequence shown here is derived from an EMBL/GenBank/DDBJ whole genome shotgun (WGS) entry which is preliminary data.</text>
</comment>
<dbReference type="InterPro" id="IPR037386">
    <property type="entry name" value="CCDC40"/>
</dbReference>
<evidence type="ECO:0000256" key="2">
    <source>
        <dbReference type="SAM" id="MobiDB-lite"/>
    </source>
</evidence>
<dbReference type="PANTHER" id="PTHR16275:SF8">
    <property type="entry name" value="COILED-COIL DOMAIN-CONTAINING PROTEIN 40"/>
    <property type="match status" value="1"/>
</dbReference>
<feature type="non-terminal residue" evidence="3">
    <location>
        <position position="1"/>
    </location>
</feature>
<name>A0AAV2SJK4_MEGNR</name>
<evidence type="ECO:0000313" key="3">
    <source>
        <dbReference type="EMBL" id="CAL4197554.1"/>
    </source>
</evidence>
<dbReference type="GO" id="GO:0005737">
    <property type="term" value="C:cytoplasm"/>
    <property type="evidence" value="ECO:0007669"/>
    <property type="project" value="TreeGrafter"/>
</dbReference>
<dbReference type="EMBL" id="CAXKWB010073792">
    <property type="protein sequence ID" value="CAL4197554.1"/>
    <property type="molecule type" value="Genomic_DNA"/>
</dbReference>
<dbReference type="AlphaFoldDB" id="A0AAV2SJK4"/>
<evidence type="ECO:0000313" key="4">
    <source>
        <dbReference type="Proteomes" id="UP001497623"/>
    </source>
</evidence>
<keyword evidence="1" id="KW-0175">Coiled coil</keyword>
<dbReference type="PANTHER" id="PTHR16275">
    <property type="entry name" value="COILED-COIL DOMAIN-CONTAINING PROTEIN 40"/>
    <property type="match status" value="1"/>
</dbReference>
<reference evidence="3 4" key="1">
    <citation type="submission" date="2024-05" db="EMBL/GenBank/DDBJ databases">
        <authorList>
            <person name="Wallberg A."/>
        </authorList>
    </citation>
    <scope>NUCLEOTIDE SEQUENCE [LARGE SCALE GENOMIC DNA]</scope>
</reference>
<evidence type="ECO:0000256" key="1">
    <source>
        <dbReference type="SAM" id="Coils"/>
    </source>
</evidence>
<accession>A0AAV2SJK4</accession>
<feature type="non-terminal residue" evidence="3">
    <location>
        <position position="150"/>
    </location>
</feature>
<dbReference type="Proteomes" id="UP001497623">
    <property type="component" value="Unassembled WGS sequence"/>
</dbReference>
<sequence length="150" mass="16365">NSEKREASFGDEVPVFDKDAFDAASPAQSSPTPQGGDISPLIGSLPGDTPEGKYGTTASWHSVLSKLGPDHALLRPFQEAKRKQLQEEKSNLILKLRQLKQQTGDLEKDNVVLGTKLFHFQQEVTRAQVALDAAKPERAKMATARANAQE</sequence>